<reference evidence="3" key="2">
    <citation type="journal article" date="2008" name="Nucleic Acids Res.">
        <title>The rice annotation project database (RAP-DB): 2008 update.</title>
        <authorList>
            <consortium name="The rice annotation project (RAP)"/>
        </authorList>
    </citation>
    <scope>GENOME REANNOTATION</scope>
    <source>
        <strain evidence="3">cv. Nipponbare</strain>
    </source>
</reference>
<feature type="region of interest" description="Disordered" evidence="1">
    <location>
        <begin position="1"/>
        <end position="54"/>
    </location>
</feature>
<proteinExistence type="predicted"/>
<dbReference type="EMBL" id="AP005921">
    <property type="protein sequence ID" value="BAD62217.1"/>
    <property type="molecule type" value="Genomic_DNA"/>
</dbReference>
<organism evidence="2 3">
    <name type="scientific">Oryza sativa subsp. japonica</name>
    <name type="common">Rice</name>
    <dbReference type="NCBI Taxonomy" id="39947"/>
    <lineage>
        <taxon>Eukaryota</taxon>
        <taxon>Viridiplantae</taxon>
        <taxon>Streptophyta</taxon>
        <taxon>Embryophyta</taxon>
        <taxon>Tracheophyta</taxon>
        <taxon>Spermatophyta</taxon>
        <taxon>Magnoliopsida</taxon>
        <taxon>Liliopsida</taxon>
        <taxon>Poales</taxon>
        <taxon>Poaceae</taxon>
        <taxon>BOP clade</taxon>
        <taxon>Oryzoideae</taxon>
        <taxon>Oryzeae</taxon>
        <taxon>Oryzinae</taxon>
        <taxon>Oryza</taxon>
        <taxon>Oryza sativa</taxon>
    </lineage>
</organism>
<evidence type="ECO:0000313" key="2">
    <source>
        <dbReference type="EMBL" id="BAD62217.1"/>
    </source>
</evidence>
<evidence type="ECO:0000256" key="1">
    <source>
        <dbReference type="SAM" id="MobiDB-lite"/>
    </source>
</evidence>
<dbReference type="AlphaFoldDB" id="Q5Z4X7"/>
<reference evidence="3" key="1">
    <citation type="journal article" date="2005" name="Nature">
        <title>The map-based sequence of the rice genome.</title>
        <authorList>
            <consortium name="International rice genome sequencing project (IRGSP)"/>
            <person name="Matsumoto T."/>
            <person name="Wu J."/>
            <person name="Kanamori H."/>
            <person name="Katayose Y."/>
            <person name="Fujisawa M."/>
            <person name="Namiki N."/>
            <person name="Mizuno H."/>
            <person name="Yamamoto K."/>
            <person name="Antonio B.A."/>
            <person name="Baba T."/>
            <person name="Sakata K."/>
            <person name="Nagamura Y."/>
            <person name="Aoki H."/>
            <person name="Arikawa K."/>
            <person name="Arita K."/>
            <person name="Bito T."/>
            <person name="Chiden Y."/>
            <person name="Fujitsuka N."/>
            <person name="Fukunaka R."/>
            <person name="Hamada M."/>
            <person name="Harada C."/>
            <person name="Hayashi A."/>
            <person name="Hijishita S."/>
            <person name="Honda M."/>
            <person name="Hosokawa S."/>
            <person name="Ichikawa Y."/>
            <person name="Idonuma A."/>
            <person name="Iijima M."/>
            <person name="Ikeda M."/>
            <person name="Ikeno M."/>
            <person name="Ito K."/>
            <person name="Ito S."/>
            <person name="Ito T."/>
            <person name="Ito Y."/>
            <person name="Ito Y."/>
            <person name="Iwabuchi A."/>
            <person name="Kamiya K."/>
            <person name="Karasawa W."/>
            <person name="Kurita K."/>
            <person name="Katagiri S."/>
            <person name="Kikuta A."/>
            <person name="Kobayashi H."/>
            <person name="Kobayashi N."/>
            <person name="Machita K."/>
            <person name="Maehara T."/>
            <person name="Masukawa M."/>
            <person name="Mizubayashi T."/>
            <person name="Mukai Y."/>
            <person name="Nagasaki H."/>
            <person name="Nagata Y."/>
            <person name="Naito S."/>
            <person name="Nakashima M."/>
            <person name="Nakama Y."/>
            <person name="Nakamichi Y."/>
            <person name="Nakamura M."/>
            <person name="Meguro A."/>
            <person name="Negishi M."/>
            <person name="Ohta I."/>
            <person name="Ohta T."/>
            <person name="Okamoto M."/>
            <person name="Ono N."/>
            <person name="Saji S."/>
            <person name="Sakaguchi M."/>
            <person name="Sakai K."/>
            <person name="Shibata M."/>
            <person name="Shimokawa T."/>
            <person name="Song J."/>
            <person name="Takazaki Y."/>
            <person name="Terasawa K."/>
            <person name="Tsugane M."/>
            <person name="Tsuji K."/>
            <person name="Ueda S."/>
            <person name="Waki K."/>
            <person name="Yamagata H."/>
            <person name="Yamamoto M."/>
            <person name="Yamamoto S."/>
            <person name="Yamane H."/>
            <person name="Yoshiki S."/>
            <person name="Yoshihara R."/>
            <person name="Yukawa K."/>
            <person name="Zhong H."/>
            <person name="Yano M."/>
            <person name="Yuan Q."/>
            <person name="Ouyang S."/>
            <person name="Liu J."/>
            <person name="Jones K.M."/>
            <person name="Gansberger K."/>
            <person name="Moffat K."/>
            <person name="Hill J."/>
            <person name="Bera J."/>
            <person name="Fadrosh D."/>
            <person name="Jin S."/>
            <person name="Johri S."/>
            <person name="Kim M."/>
            <person name="Overton L."/>
            <person name="Reardon M."/>
            <person name="Tsitrin T."/>
            <person name="Vuong H."/>
            <person name="Weaver B."/>
            <person name="Ciecko A."/>
            <person name="Tallon L."/>
            <person name="Jackson J."/>
            <person name="Pai G."/>
            <person name="Aken S.V."/>
            <person name="Utterback T."/>
            <person name="Reidmuller S."/>
            <person name="Feldblyum T."/>
            <person name="Hsiao J."/>
            <person name="Zismann V."/>
            <person name="Iobst S."/>
            <person name="de Vazeille A.R."/>
            <person name="Buell C.R."/>
            <person name="Ying K."/>
            <person name="Li Y."/>
            <person name="Lu T."/>
            <person name="Huang Y."/>
            <person name="Zhao Q."/>
            <person name="Feng Q."/>
            <person name="Zhang L."/>
            <person name="Zhu J."/>
            <person name="Weng Q."/>
            <person name="Mu J."/>
            <person name="Lu Y."/>
            <person name="Fan D."/>
            <person name="Liu Y."/>
            <person name="Guan J."/>
            <person name="Zhang Y."/>
            <person name="Yu S."/>
            <person name="Liu X."/>
            <person name="Zhang Y."/>
            <person name="Hong G."/>
            <person name="Han B."/>
            <person name="Choisne N."/>
            <person name="Demange N."/>
            <person name="Orjeda G."/>
            <person name="Samain S."/>
            <person name="Cattolico L."/>
            <person name="Pelletier E."/>
            <person name="Couloux A."/>
            <person name="Segurens B."/>
            <person name="Wincker P."/>
            <person name="D'Hont A."/>
            <person name="Scarpelli C."/>
            <person name="Weissenbach J."/>
            <person name="Salanoubat M."/>
            <person name="Quetier F."/>
            <person name="Yu Y."/>
            <person name="Kim H.R."/>
            <person name="Rambo T."/>
            <person name="Currie J."/>
            <person name="Collura K."/>
            <person name="Luo M."/>
            <person name="Yang T."/>
            <person name="Ammiraju J.S.S."/>
            <person name="Engler F."/>
            <person name="Soderlund C."/>
            <person name="Wing R.A."/>
            <person name="Palmer L.E."/>
            <person name="de la Bastide M."/>
            <person name="Spiegel L."/>
            <person name="Nascimento L."/>
            <person name="Zutavern T."/>
            <person name="O'Shaughnessy A."/>
            <person name="Dike S."/>
            <person name="Dedhia N."/>
            <person name="Preston R."/>
            <person name="Balija V."/>
            <person name="McCombie W.R."/>
            <person name="Chow T."/>
            <person name="Chen H."/>
            <person name="Chung M."/>
            <person name="Chen C."/>
            <person name="Shaw J."/>
            <person name="Wu H."/>
            <person name="Hsiao K."/>
            <person name="Chao Y."/>
            <person name="Chu M."/>
            <person name="Cheng C."/>
            <person name="Hour A."/>
            <person name="Lee P."/>
            <person name="Lin S."/>
            <person name="Lin Y."/>
            <person name="Liou J."/>
            <person name="Liu S."/>
            <person name="Hsing Y."/>
            <person name="Raghuvanshi S."/>
            <person name="Mohanty A."/>
            <person name="Bharti A.K."/>
            <person name="Gaur A."/>
            <person name="Gupta V."/>
            <person name="Kumar D."/>
            <person name="Ravi V."/>
            <person name="Vij S."/>
            <person name="Kapur A."/>
            <person name="Khurana P."/>
            <person name="Khurana P."/>
            <person name="Khurana J.P."/>
            <person name="Tyagi A.K."/>
            <person name="Gaikwad K."/>
            <person name="Singh A."/>
            <person name="Dalal V."/>
            <person name="Srivastava S."/>
            <person name="Dixit A."/>
            <person name="Pal A.K."/>
            <person name="Ghazi I.A."/>
            <person name="Yadav M."/>
            <person name="Pandit A."/>
            <person name="Bhargava A."/>
            <person name="Sureshbabu K."/>
            <person name="Batra K."/>
            <person name="Sharma T.R."/>
            <person name="Mohapatra T."/>
            <person name="Singh N.K."/>
            <person name="Messing J."/>
            <person name="Nelson A.B."/>
            <person name="Fuks G."/>
            <person name="Kavchok S."/>
            <person name="Keizer G."/>
            <person name="Linton E."/>
            <person name="Llaca V."/>
            <person name="Song R."/>
            <person name="Tanyolac B."/>
            <person name="Young S."/>
            <person name="Ho-Il K."/>
            <person name="Hahn J.H."/>
            <person name="Sangsakoo G."/>
            <person name="Vanavichit A."/>
            <person name="de Mattos Luiz.A.T."/>
            <person name="Zimmer P.D."/>
            <person name="Malone G."/>
            <person name="Dellagostin O."/>
            <person name="de Oliveira A.C."/>
            <person name="Bevan M."/>
            <person name="Bancroft I."/>
            <person name="Minx P."/>
            <person name="Cordum H."/>
            <person name="Wilson R."/>
            <person name="Cheng Z."/>
            <person name="Jin W."/>
            <person name="Jiang J."/>
            <person name="Leong S.A."/>
            <person name="Iwama H."/>
            <person name="Gojobori T."/>
            <person name="Itoh T."/>
            <person name="Niimura Y."/>
            <person name="Fujii Y."/>
            <person name="Habara T."/>
            <person name="Sakai H."/>
            <person name="Sato Y."/>
            <person name="Wilson G."/>
            <person name="Kumar K."/>
            <person name="McCouch S."/>
            <person name="Juretic N."/>
            <person name="Hoen D."/>
            <person name="Wright S."/>
            <person name="Bruskiewich R."/>
            <person name="Bureau T."/>
            <person name="Miyao A."/>
            <person name="Hirochika H."/>
            <person name="Nishikawa T."/>
            <person name="Kadowaki K."/>
            <person name="Sugiura M."/>
            <person name="Burr B."/>
            <person name="Sasaki T."/>
        </authorList>
    </citation>
    <scope>NUCLEOTIDE SEQUENCE [LARGE SCALE GENOMIC DNA]</scope>
    <source>
        <strain evidence="3">cv. Nipponbare</strain>
    </source>
</reference>
<feature type="compositionally biased region" description="Basic residues" evidence="1">
    <location>
        <begin position="25"/>
        <end position="36"/>
    </location>
</feature>
<sequence>MPRNRYLRTPVKSPVPGMKLEWPARKKPSSALKSKKVWREKPKTPAPSPLEEGSSSCRVQVIAGHWGEPIVKVLQDQPVVHPIMRQAATYSCSRTHVYGMDSSLVCWKLEIRPRRALVLPIRKNFERNVVEYLSQVLIAARLA</sequence>
<gene>
    <name evidence="2" type="primary">B1061F01.20</name>
</gene>
<protein>
    <submittedName>
        <fullName evidence="2">Uncharacterized protein</fullName>
    </submittedName>
</protein>
<dbReference type="Proteomes" id="UP000000763">
    <property type="component" value="Chromosome 6"/>
</dbReference>
<accession>Q5Z4X7</accession>
<evidence type="ECO:0000313" key="3">
    <source>
        <dbReference type="Proteomes" id="UP000000763"/>
    </source>
</evidence>
<name>Q5Z4X7_ORYSJ</name>